<proteinExistence type="predicted"/>
<dbReference type="GO" id="GO:0004525">
    <property type="term" value="F:ribonuclease III activity"/>
    <property type="evidence" value="ECO:0007669"/>
    <property type="project" value="InterPro"/>
</dbReference>
<dbReference type="PANTHER" id="PTHR14950:SF70">
    <property type="entry name" value="ENDORIBONUCLEASE DICER HOMOLOG 2"/>
    <property type="match status" value="1"/>
</dbReference>
<dbReference type="PANTHER" id="PTHR14950">
    <property type="entry name" value="DICER-RELATED"/>
    <property type="match status" value="1"/>
</dbReference>
<evidence type="ECO:0008006" key="4">
    <source>
        <dbReference type="Google" id="ProtNLM"/>
    </source>
</evidence>
<dbReference type="Gene3D" id="1.10.1520.10">
    <property type="entry name" value="Ribonuclease III domain"/>
    <property type="match status" value="1"/>
</dbReference>
<dbReference type="AlphaFoldDB" id="A0AAN8YP45"/>
<reference evidence="2 3" key="1">
    <citation type="submission" date="2024-02" db="EMBL/GenBank/DDBJ databases">
        <title>de novo genome assembly of Solanum bulbocastanum strain 11H21.</title>
        <authorList>
            <person name="Hosaka A.J."/>
        </authorList>
    </citation>
    <scope>NUCLEOTIDE SEQUENCE [LARGE SCALE GENOMIC DNA]</scope>
    <source>
        <tissue evidence="2">Young leaves</tissue>
    </source>
</reference>
<evidence type="ECO:0000313" key="2">
    <source>
        <dbReference type="EMBL" id="KAK6802664.1"/>
    </source>
</evidence>
<keyword evidence="1" id="KW-0378">Hydrolase</keyword>
<name>A0AAN8YP45_SOLBU</name>
<dbReference type="InterPro" id="IPR036389">
    <property type="entry name" value="RNase_III_sf"/>
</dbReference>
<dbReference type="SUPFAM" id="SSF69065">
    <property type="entry name" value="RNase III domain-like"/>
    <property type="match status" value="1"/>
</dbReference>
<dbReference type="GO" id="GO:0005634">
    <property type="term" value="C:nucleus"/>
    <property type="evidence" value="ECO:0007669"/>
    <property type="project" value="TreeGrafter"/>
</dbReference>
<comment type="caution">
    <text evidence="2">The sequence shown here is derived from an EMBL/GenBank/DDBJ whole genome shotgun (WGS) entry which is preliminary data.</text>
</comment>
<evidence type="ECO:0000256" key="1">
    <source>
        <dbReference type="ARBA" id="ARBA00022801"/>
    </source>
</evidence>
<dbReference type="EMBL" id="JBANQN010000001">
    <property type="protein sequence ID" value="KAK6802664.1"/>
    <property type="molecule type" value="Genomic_DNA"/>
</dbReference>
<gene>
    <name evidence="2" type="ORF">RDI58_000447</name>
</gene>
<keyword evidence="3" id="KW-1185">Reference proteome</keyword>
<dbReference type="GO" id="GO:0003723">
    <property type="term" value="F:RNA binding"/>
    <property type="evidence" value="ECO:0007669"/>
    <property type="project" value="TreeGrafter"/>
</dbReference>
<dbReference type="Proteomes" id="UP001371456">
    <property type="component" value="Unassembled WGS sequence"/>
</dbReference>
<organism evidence="2 3">
    <name type="scientific">Solanum bulbocastanum</name>
    <name type="common">Wild potato</name>
    <dbReference type="NCBI Taxonomy" id="147425"/>
    <lineage>
        <taxon>Eukaryota</taxon>
        <taxon>Viridiplantae</taxon>
        <taxon>Streptophyta</taxon>
        <taxon>Embryophyta</taxon>
        <taxon>Tracheophyta</taxon>
        <taxon>Spermatophyta</taxon>
        <taxon>Magnoliopsida</taxon>
        <taxon>eudicotyledons</taxon>
        <taxon>Gunneridae</taxon>
        <taxon>Pentapetalae</taxon>
        <taxon>asterids</taxon>
        <taxon>lamiids</taxon>
        <taxon>Solanales</taxon>
        <taxon>Solanaceae</taxon>
        <taxon>Solanoideae</taxon>
        <taxon>Solaneae</taxon>
        <taxon>Solanum</taxon>
    </lineage>
</organism>
<sequence>MKWLGLHIDFVDAPMPRYFHVNAEKLVNDWYFESLLHYKFHDPSLLVEALTQGSYACLHKHLLHASPNLQRQIYCTVEDFDKLDLVSMFRLEAETTFPKVLGDVVGFVVGAIFVDSSFDKDINTFLNIGPLLESLITP</sequence>
<accession>A0AAN8YP45</accession>
<dbReference type="GO" id="GO:0030422">
    <property type="term" value="P:siRNA processing"/>
    <property type="evidence" value="ECO:0007669"/>
    <property type="project" value="TreeGrafter"/>
</dbReference>
<dbReference type="GO" id="GO:0005737">
    <property type="term" value="C:cytoplasm"/>
    <property type="evidence" value="ECO:0007669"/>
    <property type="project" value="TreeGrafter"/>
</dbReference>
<evidence type="ECO:0000313" key="3">
    <source>
        <dbReference type="Proteomes" id="UP001371456"/>
    </source>
</evidence>
<protein>
    <recommendedName>
        <fullName evidence="4">RNase III domain-containing protein</fullName>
    </recommendedName>
</protein>